<name>A0ABY3C955_9GAMM</name>
<evidence type="ECO:0000256" key="1">
    <source>
        <dbReference type="SAM" id="SignalP"/>
    </source>
</evidence>
<gene>
    <name evidence="2" type="ORF">EKO24_013685</name>
</gene>
<dbReference type="Pfam" id="PF17963">
    <property type="entry name" value="Big_9"/>
    <property type="match status" value="1"/>
</dbReference>
<organism evidence="2 3">
    <name type="scientific">Candidatus Methylobacter oryzae</name>
    <dbReference type="NCBI Taxonomy" id="2497749"/>
    <lineage>
        <taxon>Bacteria</taxon>
        <taxon>Pseudomonadati</taxon>
        <taxon>Pseudomonadota</taxon>
        <taxon>Gammaproteobacteria</taxon>
        <taxon>Methylococcales</taxon>
        <taxon>Methylococcaceae</taxon>
        <taxon>Methylobacter</taxon>
    </lineage>
</organism>
<dbReference type="RefSeq" id="WP_127028012.1">
    <property type="nucleotide sequence ID" value="NZ_RYFG02000104.1"/>
</dbReference>
<evidence type="ECO:0008006" key="4">
    <source>
        <dbReference type="Google" id="ProtNLM"/>
    </source>
</evidence>
<comment type="caution">
    <text evidence="2">The sequence shown here is derived from an EMBL/GenBank/DDBJ whole genome shotgun (WGS) entry which is preliminary data.</text>
</comment>
<evidence type="ECO:0000313" key="2">
    <source>
        <dbReference type="EMBL" id="TRW92983.1"/>
    </source>
</evidence>
<accession>A0ABY3C955</accession>
<proteinExistence type="predicted"/>
<feature type="signal peptide" evidence="1">
    <location>
        <begin position="1"/>
        <end position="18"/>
    </location>
</feature>
<dbReference type="InterPro" id="IPR010221">
    <property type="entry name" value="VCBS_dom"/>
</dbReference>
<feature type="chain" id="PRO_5046092830" description="RapA2 cadherin-like domain-containing protein" evidence="1">
    <location>
        <begin position="19"/>
        <end position="606"/>
    </location>
</feature>
<dbReference type="EMBL" id="RYFG02000104">
    <property type="protein sequence ID" value="TRW92983.1"/>
    <property type="molecule type" value="Genomic_DNA"/>
</dbReference>
<dbReference type="Gene3D" id="2.60.120.380">
    <property type="match status" value="1"/>
</dbReference>
<protein>
    <recommendedName>
        <fullName evidence="4">RapA2 cadherin-like domain-containing protein</fullName>
    </recommendedName>
</protein>
<dbReference type="Proteomes" id="UP000733744">
    <property type="component" value="Unassembled WGS sequence"/>
</dbReference>
<sequence length="606" mass="64709">MLKKLSPLLLICSFELLAATLRVAPIANDDYASVIVGIQPSISVNLSSNDRYGSIVTLNGSTSGQYGYLQLSGTTAIYTLYDNPTNAALKAGQSVTDTFNYSYANDAGQSASARLVIQVTGNQHPPVAVDDYASVMPNKIDSVTGNVITNDKNGTNVYLNSSPASDYGYLILNPSGSFTYTVYIAAPSVTKLKAGETVTDSFSYTVVDQYGQSAIAKLNITVIGNPVDASGNTIFPQPVGTLYDNVDIEPNDRSAYATPLNSGRNIKGSLYAGEDKDWYKLQSAGNEVITINVCPTGSSCSGKKSWAVYVFDSAKLTSTMEEKNYPLSHWIDATGSVYDESGIQRLSSNPYTTSNHMYLAYQMGGYFQGALIGVVDPCFDTTNSLDIGVGPGARNYLIAVSSTLMGNDGSGKPAQKCGVGGTVLRQAGVSVSGLDGDGKTKTYPTTEEYYMHFPWSDDQYTIQITGTGINPLLSSTAASGSAAFNALTGELYIPKIRIGDALYEAKLLLQNSLSGTNPLITNSTSKNSLRFSLSSLKRLTSNVIADEFQATYDSAKQQVIIPRVTDIINSNSFNTPPNAYSVIMQYHPEVAGSAQWLEVTNSALIQ</sequence>
<keyword evidence="1" id="KW-0732">Signal</keyword>
<evidence type="ECO:0000313" key="3">
    <source>
        <dbReference type="Proteomes" id="UP000733744"/>
    </source>
</evidence>
<dbReference type="NCBIfam" id="TIGR01965">
    <property type="entry name" value="VCBS_repeat"/>
    <property type="match status" value="2"/>
</dbReference>
<keyword evidence="3" id="KW-1185">Reference proteome</keyword>
<reference evidence="2 3" key="1">
    <citation type="journal article" date="2019" name="Antonie Van Leeuwenhoek">
        <title>Description of 'Ca. Methylobacter oryzae' KRF1, a novel species from the environmentally important Methylobacter clade 2.</title>
        <authorList>
            <person name="Khatri K."/>
            <person name="Mohite J.A."/>
            <person name="Pandit P.S."/>
            <person name="Bahulikar R."/>
            <person name="Rahalkar M.C."/>
        </authorList>
    </citation>
    <scope>NUCLEOTIDE SEQUENCE [LARGE SCALE GENOMIC DNA]</scope>
    <source>
        <strain evidence="2 3">KRF1</strain>
    </source>
</reference>